<evidence type="ECO:0000313" key="2">
    <source>
        <dbReference type="Proteomes" id="UP000577362"/>
    </source>
</evidence>
<organism evidence="1 2">
    <name type="scientific">Chelatococcus caeni</name>
    <dbReference type="NCBI Taxonomy" id="1348468"/>
    <lineage>
        <taxon>Bacteria</taxon>
        <taxon>Pseudomonadati</taxon>
        <taxon>Pseudomonadota</taxon>
        <taxon>Alphaproteobacteria</taxon>
        <taxon>Hyphomicrobiales</taxon>
        <taxon>Chelatococcaceae</taxon>
        <taxon>Chelatococcus</taxon>
    </lineage>
</organism>
<dbReference type="Pfam" id="PF06252">
    <property type="entry name" value="GemA"/>
    <property type="match status" value="1"/>
</dbReference>
<reference evidence="1 2" key="1">
    <citation type="submission" date="2020-08" db="EMBL/GenBank/DDBJ databases">
        <title>Genomic Encyclopedia of Type Strains, Phase IV (KMG-IV): sequencing the most valuable type-strain genomes for metagenomic binning, comparative biology and taxonomic classification.</title>
        <authorList>
            <person name="Goeker M."/>
        </authorList>
    </citation>
    <scope>NUCLEOTIDE SEQUENCE [LARGE SCALE GENOMIC DNA]</scope>
    <source>
        <strain evidence="1 2">DSM 103737</strain>
    </source>
</reference>
<evidence type="ECO:0008006" key="3">
    <source>
        <dbReference type="Google" id="ProtNLM"/>
    </source>
</evidence>
<evidence type="ECO:0000313" key="1">
    <source>
        <dbReference type="EMBL" id="MBB4018211.1"/>
    </source>
</evidence>
<dbReference type="RefSeq" id="WP_183317206.1">
    <property type="nucleotide sequence ID" value="NZ_JACIEN010000003.1"/>
</dbReference>
<name>A0A840BXH2_9HYPH</name>
<accession>A0A840BXH2</accession>
<dbReference type="Proteomes" id="UP000577362">
    <property type="component" value="Unassembled WGS sequence"/>
</dbReference>
<proteinExistence type="predicted"/>
<gene>
    <name evidence="1" type="ORF">GGR16_003245</name>
</gene>
<dbReference type="InterPro" id="IPR009363">
    <property type="entry name" value="Phage_Mu_Gp16"/>
</dbReference>
<sequence length="227" mass="25144">MQNAITTGQIARIHASAKAAGLDEDSRRDLLEGLTGKRSSRDLTRQEAARVIDRLNVLTASVAPPGRRPGKTMSGRWSSVLRALWLAGYHLGVIENRDDSALIAFIERQTKITHPRFLIDREDASTAIEGLKAWLSREAGVDWSAKHFVVQRGQGGAVTSSGEIRCPKRNVIAAQLEIFRQLDLPCPDVRLEPETSDADLDTMMACLGHQLRHHLRGRQSGRAQRRA</sequence>
<comment type="caution">
    <text evidence="1">The sequence shown here is derived from an EMBL/GenBank/DDBJ whole genome shotgun (WGS) entry which is preliminary data.</text>
</comment>
<dbReference type="AlphaFoldDB" id="A0A840BXH2"/>
<protein>
    <recommendedName>
        <fullName evidence="3">Regulatory protein GemA</fullName>
    </recommendedName>
</protein>
<dbReference type="EMBL" id="JACIEN010000003">
    <property type="protein sequence ID" value="MBB4018211.1"/>
    <property type="molecule type" value="Genomic_DNA"/>
</dbReference>
<keyword evidence="2" id="KW-1185">Reference proteome</keyword>